<comment type="caution">
    <text evidence="3">The sequence shown here is derived from an EMBL/GenBank/DDBJ whole genome shotgun (WGS) entry which is preliminary data.</text>
</comment>
<reference evidence="3 4" key="1">
    <citation type="submission" date="2024-08" db="EMBL/GenBank/DDBJ databases">
        <authorList>
            <person name="Lu H."/>
        </authorList>
    </citation>
    <scope>NUCLEOTIDE SEQUENCE [LARGE SCALE GENOMIC DNA]</scope>
    <source>
        <strain evidence="3 4">LYH14W</strain>
    </source>
</reference>
<keyword evidence="1" id="KW-0963">Cytoplasm</keyword>
<accession>A0ABW7EZ11</accession>
<dbReference type="InterPro" id="IPR017951">
    <property type="entry name" value="Urease_asu_c"/>
</dbReference>
<dbReference type="PROSITE" id="PS51368">
    <property type="entry name" value="UREASE_3"/>
    <property type="match status" value="1"/>
</dbReference>
<dbReference type="RefSeq" id="WP_394476192.1">
    <property type="nucleotide sequence ID" value="NZ_JBIGHV010000001.1"/>
</dbReference>
<dbReference type="InterPro" id="IPR032466">
    <property type="entry name" value="Metal_Hydrolase"/>
</dbReference>
<evidence type="ECO:0000313" key="3">
    <source>
        <dbReference type="EMBL" id="MFG6428655.1"/>
    </source>
</evidence>
<organism evidence="3 4">
    <name type="scientific">Pelomonas parva</name>
    <dbReference type="NCBI Taxonomy" id="3299032"/>
    <lineage>
        <taxon>Bacteria</taxon>
        <taxon>Pseudomonadati</taxon>
        <taxon>Pseudomonadota</taxon>
        <taxon>Betaproteobacteria</taxon>
        <taxon>Burkholderiales</taxon>
        <taxon>Sphaerotilaceae</taxon>
        <taxon>Roseateles</taxon>
    </lineage>
</organism>
<feature type="domain" description="Urease" evidence="2">
    <location>
        <begin position="1"/>
        <end position="43"/>
    </location>
</feature>
<keyword evidence="4" id="KW-1185">Reference proteome</keyword>
<evidence type="ECO:0000259" key="2">
    <source>
        <dbReference type="PROSITE" id="PS51368"/>
    </source>
</evidence>
<proteinExistence type="predicted"/>
<gene>
    <name evidence="3" type="ORF">ACG00Y_01955</name>
</gene>
<dbReference type="SUPFAM" id="SSF51556">
    <property type="entry name" value="Metallo-dependent hydrolases"/>
    <property type="match status" value="1"/>
</dbReference>
<evidence type="ECO:0000313" key="4">
    <source>
        <dbReference type="Proteomes" id="UP001606210"/>
    </source>
</evidence>
<dbReference type="Proteomes" id="UP001606210">
    <property type="component" value="Unassembled WGS sequence"/>
</dbReference>
<name>A0ABW7EZ11_9BURK</name>
<evidence type="ECO:0000256" key="1">
    <source>
        <dbReference type="PROSITE-ProRule" id="PRU00700"/>
    </source>
</evidence>
<sequence length="43" mass="4964">MPLNNYLPVMEIDAQTYEARADGVLLTCEPAKELPMAQRYFLF</sequence>
<comment type="caution">
    <text evidence="1">Lacks conserved residue(s) required for the propagation of feature annotation.</text>
</comment>
<dbReference type="EMBL" id="JBIGHV010000001">
    <property type="protein sequence ID" value="MFG6428655.1"/>
    <property type="molecule type" value="Genomic_DNA"/>
</dbReference>
<comment type="subcellular location">
    <subcellularLocation>
        <location evidence="1">Cytoplasm</location>
    </subcellularLocation>
</comment>
<protein>
    <recommendedName>
        <fullName evidence="2">Urease domain-containing protein</fullName>
    </recommendedName>
</protein>
<dbReference type="Gene3D" id="3.20.20.140">
    <property type="entry name" value="Metal-dependent hydrolases"/>
    <property type="match status" value="1"/>
</dbReference>